<evidence type="ECO:0000313" key="1">
    <source>
        <dbReference type="EMBL" id="SKA74252.1"/>
    </source>
</evidence>
<accession>A0A1T4WAE3</accession>
<organism evidence="1 2">
    <name type="scientific">Gemmiger formicilis</name>
    <dbReference type="NCBI Taxonomy" id="745368"/>
    <lineage>
        <taxon>Bacteria</taxon>
        <taxon>Bacillati</taxon>
        <taxon>Bacillota</taxon>
        <taxon>Clostridia</taxon>
        <taxon>Eubacteriales</taxon>
        <taxon>Gemmiger</taxon>
    </lineage>
</organism>
<dbReference type="Proteomes" id="UP000190286">
    <property type="component" value="Unassembled WGS sequence"/>
</dbReference>
<sequence>MQQSRVIPSPRSFACDLATLCAPTLAGLKPASLFRYQPAPGQDAAAMAAAWHAALSPRGVTVRVLRQCPRTGAVLVYVYRPARVARLLAAPHMLDFLAGEGYTPGTADELLDQLAERLCCEGDFPHEIGVFLGYPLADVIGFIQNRGKNFTACGYWKVYTDPTAAQAEFDRYKKCERIYARCYYNGTPIRRLTVAA</sequence>
<evidence type="ECO:0000313" key="2">
    <source>
        <dbReference type="Proteomes" id="UP000190286"/>
    </source>
</evidence>
<keyword evidence="2" id="KW-1185">Reference proteome</keyword>
<gene>
    <name evidence="1" type="ORF">SAMN02745178_00295</name>
</gene>
<dbReference type="EMBL" id="FUYF01000001">
    <property type="protein sequence ID" value="SKA74252.1"/>
    <property type="molecule type" value="Genomic_DNA"/>
</dbReference>
<name>A0A1T4WAE3_9FIRM</name>
<dbReference type="AlphaFoldDB" id="A0A1T4WAE3"/>
<dbReference type="InterPro" id="IPR024523">
    <property type="entry name" value="DUF3793"/>
</dbReference>
<dbReference type="STRING" id="745368.SAMN02745178_00295"/>
<dbReference type="GeneID" id="93336792"/>
<reference evidence="1 2" key="1">
    <citation type="submission" date="2017-02" db="EMBL/GenBank/DDBJ databases">
        <authorList>
            <person name="Peterson S.W."/>
        </authorList>
    </citation>
    <scope>NUCLEOTIDE SEQUENCE [LARGE SCALE GENOMIC DNA]</scope>
    <source>
        <strain evidence="1 2">ATCC 27749</strain>
    </source>
</reference>
<proteinExistence type="predicted"/>
<evidence type="ECO:0008006" key="3">
    <source>
        <dbReference type="Google" id="ProtNLM"/>
    </source>
</evidence>
<dbReference type="OrthoDB" id="5393676at2"/>
<dbReference type="Pfam" id="PF12672">
    <property type="entry name" value="DUF3793"/>
    <property type="match status" value="1"/>
</dbReference>
<protein>
    <recommendedName>
        <fullName evidence="3">DUF3793 family protein</fullName>
    </recommendedName>
</protein>
<dbReference type="RefSeq" id="WP_078783305.1">
    <property type="nucleotide sequence ID" value="NZ_CAKVQS010000021.1"/>
</dbReference>